<name>A0A1X7T5T9_AMPQE</name>
<evidence type="ECO:0000259" key="4">
    <source>
        <dbReference type="PROSITE" id="PS50017"/>
    </source>
</evidence>
<organism evidence="5">
    <name type="scientific">Amphimedon queenslandica</name>
    <name type="common">Sponge</name>
    <dbReference type="NCBI Taxonomy" id="400682"/>
    <lineage>
        <taxon>Eukaryota</taxon>
        <taxon>Metazoa</taxon>
        <taxon>Porifera</taxon>
        <taxon>Demospongiae</taxon>
        <taxon>Heteroscleromorpha</taxon>
        <taxon>Haplosclerida</taxon>
        <taxon>Niphatidae</taxon>
        <taxon>Amphimedon</taxon>
    </lineage>
</organism>
<dbReference type="InterPro" id="IPR050889">
    <property type="entry name" value="Dendritic_Spine_Reg/Scaffold"/>
</dbReference>
<dbReference type="InterPro" id="IPR011029">
    <property type="entry name" value="DEATH-like_dom_sf"/>
</dbReference>
<evidence type="ECO:0000256" key="2">
    <source>
        <dbReference type="ARBA" id="ARBA00023043"/>
    </source>
</evidence>
<dbReference type="GO" id="GO:0007165">
    <property type="term" value="P:signal transduction"/>
    <property type="evidence" value="ECO:0007669"/>
    <property type="project" value="InterPro"/>
</dbReference>
<dbReference type="SMART" id="SM00248">
    <property type="entry name" value="ANK"/>
    <property type="match status" value="5"/>
</dbReference>
<reference evidence="5" key="1">
    <citation type="submission" date="2017-05" db="UniProtKB">
        <authorList>
            <consortium name="EnsemblMetazoa"/>
        </authorList>
    </citation>
    <scope>IDENTIFICATION</scope>
</reference>
<protein>
    <recommendedName>
        <fullName evidence="4">Death domain-containing protein</fullName>
    </recommendedName>
</protein>
<dbReference type="InterPro" id="IPR000488">
    <property type="entry name" value="Death_dom"/>
</dbReference>
<dbReference type="InterPro" id="IPR036770">
    <property type="entry name" value="Ankyrin_rpt-contain_sf"/>
</dbReference>
<dbReference type="InterPro" id="IPR002110">
    <property type="entry name" value="Ankyrin_rpt"/>
</dbReference>
<dbReference type="SUPFAM" id="SSF48403">
    <property type="entry name" value="Ankyrin repeat"/>
    <property type="match status" value="1"/>
</dbReference>
<evidence type="ECO:0000256" key="3">
    <source>
        <dbReference type="PROSITE-ProRule" id="PRU00023"/>
    </source>
</evidence>
<dbReference type="Gene3D" id="1.25.40.20">
    <property type="entry name" value="Ankyrin repeat-containing domain"/>
    <property type="match status" value="3"/>
</dbReference>
<dbReference type="PANTHER" id="PTHR24166:SF48">
    <property type="entry name" value="PROTEIN VAPYRIN"/>
    <property type="match status" value="1"/>
</dbReference>
<dbReference type="PANTHER" id="PTHR24166">
    <property type="entry name" value="ROLLING PEBBLES, ISOFORM B"/>
    <property type="match status" value="1"/>
</dbReference>
<accession>A0A1X7T5T9</accession>
<dbReference type="InParanoid" id="A0A1X7T5T9"/>
<dbReference type="PROSITE" id="PS50297">
    <property type="entry name" value="ANK_REP_REGION"/>
    <property type="match status" value="3"/>
</dbReference>
<dbReference type="SUPFAM" id="SSF47986">
    <property type="entry name" value="DEATH domain"/>
    <property type="match status" value="1"/>
</dbReference>
<dbReference type="AlphaFoldDB" id="A0A1X7T5T9"/>
<feature type="repeat" description="ANK" evidence="3">
    <location>
        <begin position="191"/>
        <end position="223"/>
    </location>
</feature>
<proteinExistence type="predicted"/>
<feature type="repeat" description="ANK" evidence="3">
    <location>
        <begin position="125"/>
        <end position="157"/>
    </location>
</feature>
<sequence length="301" mass="33839">MLLLLSGDVECNPGPTIDDRPDISLLIQWLEPLVPWKQFGSCLVEMKEHDILKIEQENIHLQTEHKKFALYSKWLSVNPKATWRDVIDALENIKENTLVQDIKNYMDSDAASTVSSLSPRISNSDGETALILACKGGHEDIVYNLLSAGANVDIKDNKRWTALMIASEHNHISIIHMLLQANANPHLKTPKGFNAIMIAGFHGNYEAVRLLIREGVDYEYQQEDGWNALMMACQNGFTKIVELLLKVKVDPNVQEKDGWNALMIACKNGRTQIVELLLKKKIDPDVQNKDGLNALMVACQN</sequence>
<keyword evidence="1" id="KW-0677">Repeat</keyword>
<dbReference type="PROSITE" id="PS50088">
    <property type="entry name" value="ANK_REPEAT"/>
    <property type="match status" value="5"/>
</dbReference>
<dbReference type="Gene3D" id="1.10.533.10">
    <property type="entry name" value="Death Domain, Fas"/>
    <property type="match status" value="1"/>
</dbReference>
<dbReference type="Pfam" id="PF12796">
    <property type="entry name" value="Ank_2"/>
    <property type="match status" value="2"/>
</dbReference>
<feature type="repeat" description="ANK" evidence="3">
    <location>
        <begin position="158"/>
        <end position="190"/>
    </location>
</feature>
<dbReference type="CDD" id="cd01670">
    <property type="entry name" value="Death"/>
    <property type="match status" value="1"/>
</dbReference>
<keyword evidence="2 3" id="KW-0040">ANK repeat</keyword>
<feature type="repeat" description="ANK" evidence="3">
    <location>
        <begin position="224"/>
        <end position="256"/>
    </location>
</feature>
<dbReference type="EnsemblMetazoa" id="Aqu2.1.09848_001">
    <property type="protein sequence ID" value="Aqu2.1.09848_001"/>
    <property type="gene ID" value="Aqu2.1.09848"/>
</dbReference>
<evidence type="ECO:0000256" key="1">
    <source>
        <dbReference type="ARBA" id="ARBA00022737"/>
    </source>
</evidence>
<feature type="repeat" description="ANK" evidence="3">
    <location>
        <begin position="257"/>
        <end position="289"/>
    </location>
</feature>
<dbReference type="PROSITE" id="PS50017">
    <property type="entry name" value="DEATH_DOMAIN"/>
    <property type="match status" value="1"/>
</dbReference>
<feature type="domain" description="Death" evidence="4">
    <location>
        <begin position="44"/>
        <end position="106"/>
    </location>
</feature>
<evidence type="ECO:0000313" key="5">
    <source>
        <dbReference type="EnsemblMetazoa" id="Aqu2.1.09848_001"/>
    </source>
</evidence>